<name>A0A365HB27_9ACTN</name>
<protein>
    <submittedName>
        <fullName evidence="4">Virulence factor Mce</fullName>
    </submittedName>
</protein>
<dbReference type="InterPro" id="IPR052336">
    <property type="entry name" value="MlaD_Phospholipid_Transporter"/>
</dbReference>
<dbReference type="PANTHER" id="PTHR33371:SF4">
    <property type="entry name" value="INTERMEMBRANE PHOSPHOLIPID TRANSPORT SYSTEM BINDING PROTEIN MLAD"/>
    <property type="match status" value="1"/>
</dbReference>
<evidence type="ECO:0000256" key="1">
    <source>
        <dbReference type="SAM" id="SignalP"/>
    </source>
</evidence>
<dbReference type="OrthoDB" id="3460101at2"/>
<evidence type="ECO:0000313" key="4">
    <source>
        <dbReference type="EMBL" id="RAY16239.1"/>
    </source>
</evidence>
<dbReference type="Proteomes" id="UP000251891">
    <property type="component" value="Unassembled WGS sequence"/>
</dbReference>
<dbReference type="InterPro" id="IPR003399">
    <property type="entry name" value="Mce/MlaD"/>
</dbReference>
<evidence type="ECO:0000259" key="2">
    <source>
        <dbReference type="Pfam" id="PF02470"/>
    </source>
</evidence>
<dbReference type="PROSITE" id="PS51257">
    <property type="entry name" value="PROKAR_LIPOPROTEIN"/>
    <property type="match status" value="1"/>
</dbReference>
<evidence type="ECO:0000313" key="5">
    <source>
        <dbReference type="Proteomes" id="UP000251891"/>
    </source>
</evidence>
<feature type="domain" description="Mce/MlaD" evidence="2">
    <location>
        <begin position="33"/>
        <end position="106"/>
    </location>
</feature>
<dbReference type="NCBIfam" id="TIGR00996">
    <property type="entry name" value="Mtu_fam_mce"/>
    <property type="match status" value="1"/>
</dbReference>
<keyword evidence="5" id="KW-1185">Reference proteome</keyword>
<organism evidence="4 5">
    <name type="scientific">Actinomadura craniellae</name>
    <dbReference type="NCBI Taxonomy" id="2231787"/>
    <lineage>
        <taxon>Bacteria</taxon>
        <taxon>Bacillati</taxon>
        <taxon>Actinomycetota</taxon>
        <taxon>Actinomycetes</taxon>
        <taxon>Streptosporangiales</taxon>
        <taxon>Thermomonosporaceae</taxon>
        <taxon>Actinomadura</taxon>
    </lineage>
</organism>
<accession>A0A365HB27</accession>
<feature type="domain" description="Mammalian cell entry C-terminal" evidence="3">
    <location>
        <begin position="117"/>
        <end position="276"/>
    </location>
</feature>
<dbReference type="InterPro" id="IPR005693">
    <property type="entry name" value="Mce"/>
</dbReference>
<reference evidence="4 5" key="1">
    <citation type="submission" date="2018-06" db="EMBL/GenBank/DDBJ databases">
        <title>Actinomadura craniellae sp. nov. isolated from marine sponge Craniella sp.</title>
        <authorList>
            <person name="Li L."/>
            <person name="Xu Q.H."/>
            <person name="Lin H.W."/>
            <person name="Lu Y.H."/>
        </authorList>
    </citation>
    <scope>NUCLEOTIDE SEQUENCE [LARGE SCALE GENOMIC DNA]</scope>
    <source>
        <strain evidence="4 5">LHW63021</strain>
    </source>
</reference>
<feature type="signal peptide" evidence="1">
    <location>
        <begin position="1"/>
        <end position="18"/>
    </location>
</feature>
<dbReference type="EMBL" id="QLYX01000002">
    <property type="protein sequence ID" value="RAY16239.1"/>
    <property type="molecule type" value="Genomic_DNA"/>
</dbReference>
<sequence>MKRLIVLVIVLAILPVAAGCSFQTLGAPKGDMTLVAVFDDVQNLVDGHSVQLSDVTVGTVTGIRLEGYRARVTMSIADGRRIPAGTGATIAKTSLLGENYIRLDPPRGVDTGRGPFLADGSRITRTSVQPDLERISERVGPVLAALGGQDLGEAVSGLATGLAGQGPRLHTIIERATEISRAYAAASDDLVKVIDGMGRLSRSLAAHGAELDRLPGSVRLATERVRKDRAELKRALADLVALSDTVNGRIQERHGERMRALLLRLDAVLTAMVRGKDQLKAFSDALLTNFAQAPSMTHAGQGLIHVWLGGFLPADRERPPGNTWQDLQRLMKPR</sequence>
<dbReference type="Pfam" id="PF11887">
    <property type="entry name" value="Mce4_CUP1"/>
    <property type="match status" value="1"/>
</dbReference>
<keyword evidence="1" id="KW-0732">Signal</keyword>
<dbReference type="AlphaFoldDB" id="A0A365HB27"/>
<gene>
    <name evidence="4" type="ORF">DPM19_04890</name>
</gene>
<evidence type="ECO:0000259" key="3">
    <source>
        <dbReference type="Pfam" id="PF11887"/>
    </source>
</evidence>
<dbReference type="Pfam" id="PF02470">
    <property type="entry name" value="MlaD"/>
    <property type="match status" value="1"/>
</dbReference>
<dbReference type="RefSeq" id="WP_111863578.1">
    <property type="nucleotide sequence ID" value="NZ_QLYX01000002.1"/>
</dbReference>
<dbReference type="InterPro" id="IPR024516">
    <property type="entry name" value="Mce_C"/>
</dbReference>
<comment type="caution">
    <text evidence="4">The sequence shown here is derived from an EMBL/GenBank/DDBJ whole genome shotgun (WGS) entry which is preliminary data.</text>
</comment>
<dbReference type="PANTHER" id="PTHR33371">
    <property type="entry name" value="INTERMEMBRANE PHOSPHOLIPID TRANSPORT SYSTEM BINDING PROTEIN MLAD-RELATED"/>
    <property type="match status" value="1"/>
</dbReference>
<proteinExistence type="predicted"/>
<feature type="chain" id="PRO_5039244179" evidence="1">
    <location>
        <begin position="19"/>
        <end position="334"/>
    </location>
</feature>